<gene>
    <name evidence="6" type="ORF">RJ639_009452</name>
</gene>
<keyword evidence="4 5" id="KW-0472">Membrane</keyword>
<evidence type="ECO:0000256" key="1">
    <source>
        <dbReference type="ARBA" id="ARBA00004141"/>
    </source>
</evidence>
<dbReference type="Proteomes" id="UP001188597">
    <property type="component" value="Unassembled WGS sequence"/>
</dbReference>
<dbReference type="AlphaFoldDB" id="A0AA88VQD9"/>
<feature type="transmembrane region" description="Helical" evidence="5">
    <location>
        <begin position="90"/>
        <end position="119"/>
    </location>
</feature>
<dbReference type="GO" id="GO:0016020">
    <property type="term" value="C:membrane"/>
    <property type="evidence" value="ECO:0007669"/>
    <property type="project" value="UniProtKB-SubCell"/>
</dbReference>
<dbReference type="SMART" id="SM01417">
    <property type="entry name" value="Solute_trans_a"/>
    <property type="match status" value="1"/>
</dbReference>
<name>A0AA88VQD9_9ASTE</name>
<comment type="subcellular location">
    <subcellularLocation>
        <location evidence="1">Membrane</location>
        <topology evidence="1">Multi-pass membrane protein</topology>
    </subcellularLocation>
</comment>
<evidence type="ECO:0000313" key="6">
    <source>
        <dbReference type="EMBL" id="KAK3013391.1"/>
    </source>
</evidence>
<dbReference type="InterPro" id="IPR005178">
    <property type="entry name" value="Ostalpha/TMEM184C"/>
</dbReference>
<organism evidence="6 7">
    <name type="scientific">Escallonia herrerae</name>
    <dbReference type="NCBI Taxonomy" id="1293975"/>
    <lineage>
        <taxon>Eukaryota</taxon>
        <taxon>Viridiplantae</taxon>
        <taxon>Streptophyta</taxon>
        <taxon>Embryophyta</taxon>
        <taxon>Tracheophyta</taxon>
        <taxon>Spermatophyta</taxon>
        <taxon>Magnoliopsida</taxon>
        <taxon>eudicotyledons</taxon>
        <taxon>Gunneridae</taxon>
        <taxon>Pentapetalae</taxon>
        <taxon>asterids</taxon>
        <taxon>campanulids</taxon>
        <taxon>Escalloniales</taxon>
        <taxon>Escalloniaceae</taxon>
        <taxon>Escallonia</taxon>
    </lineage>
</organism>
<evidence type="ECO:0000313" key="7">
    <source>
        <dbReference type="Proteomes" id="UP001188597"/>
    </source>
</evidence>
<dbReference type="EMBL" id="JAVXUP010001300">
    <property type="protein sequence ID" value="KAK3013391.1"/>
    <property type="molecule type" value="Genomic_DNA"/>
</dbReference>
<accession>A0AA88VQD9</accession>
<keyword evidence="2 5" id="KW-0812">Transmembrane</keyword>
<dbReference type="PANTHER" id="PTHR23423">
    <property type="entry name" value="ORGANIC SOLUTE TRANSPORTER-RELATED"/>
    <property type="match status" value="1"/>
</dbReference>
<comment type="caution">
    <text evidence="6">The sequence shown here is derived from an EMBL/GenBank/DDBJ whole genome shotgun (WGS) entry which is preliminary data.</text>
</comment>
<protein>
    <submittedName>
        <fullName evidence="6">Uncharacterized protein</fullName>
    </submittedName>
</protein>
<proteinExistence type="predicted"/>
<keyword evidence="3 5" id="KW-1133">Transmembrane helix</keyword>
<evidence type="ECO:0000256" key="4">
    <source>
        <dbReference type="ARBA" id="ARBA00023136"/>
    </source>
</evidence>
<evidence type="ECO:0000256" key="3">
    <source>
        <dbReference type="ARBA" id="ARBA00022989"/>
    </source>
</evidence>
<dbReference type="Pfam" id="PF03619">
    <property type="entry name" value="Solute_trans_a"/>
    <property type="match status" value="2"/>
</dbReference>
<evidence type="ECO:0000256" key="5">
    <source>
        <dbReference type="SAM" id="Phobius"/>
    </source>
</evidence>
<sequence>MKHSPDGSRNGRKCSNDTTSLHVLRRKHHRVTRRSSALGLTGVRDSGDQSCAPSKKHISGPCRNRTVNRHRTRKFFSHEEKEGVLGARGVLSLGLLCLFIITRPICSVLTIALQLLGIYPSCVSWTFTITLNVSVSLAMYSLLVFYHVFGKELAQHKPLSKSICIKGVLDVEHIQEAIQNLFVCLEMIVFSVLQHYAFHRLRKRDE</sequence>
<evidence type="ECO:0000256" key="2">
    <source>
        <dbReference type="ARBA" id="ARBA00022692"/>
    </source>
</evidence>
<feature type="transmembrane region" description="Helical" evidence="5">
    <location>
        <begin position="125"/>
        <end position="149"/>
    </location>
</feature>
<keyword evidence="7" id="KW-1185">Reference proteome</keyword>
<reference evidence="6" key="1">
    <citation type="submission" date="2022-12" db="EMBL/GenBank/DDBJ databases">
        <title>Draft genome assemblies for two species of Escallonia (Escalloniales).</title>
        <authorList>
            <person name="Chanderbali A."/>
            <person name="Dervinis C."/>
            <person name="Anghel I."/>
            <person name="Soltis D."/>
            <person name="Soltis P."/>
            <person name="Zapata F."/>
        </authorList>
    </citation>
    <scope>NUCLEOTIDE SEQUENCE</scope>
    <source>
        <strain evidence="6">UCBG64.0493</strain>
        <tissue evidence="6">Leaf</tissue>
    </source>
</reference>